<dbReference type="RefSeq" id="WP_209860309.1">
    <property type="nucleotide sequence ID" value="NZ_JAGGLD010000001.1"/>
</dbReference>
<feature type="transmembrane region" description="Helical" evidence="2">
    <location>
        <begin position="316"/>
        <end position="334"/>
    </location>
</feature>
<feature type="transmembrane region" description="Helical" evidence="2">
    <location>
        <begin position="496"/>
        <end position="514"/>
    </location>
</feature>
<feature type="transmembrane region" description="Helical" evidence="2">
    <location>
        <begin position="212"/>
        <end position="234"/>
    </location>
</feature>
<sequence>MTISRSRAKILSLVIILLCAGVCLFSLIQTHGKKEAAGSSWSAGRQNQAGGMQGAQKDAPQGAPSGTFNPAQSSNQESSSSSNQGSSSSSSHQFSPSPNQDSNSNASPYPNSNTDQGSPSNPVPNQDQSSNSEKKVTNESGDRWNKESGKSDDPNHKGGPSGQRGGHMGMQESSSSSYGSSVATYAVLFAALAILAYVIIRKKGCRIPSLNIKTWLWTVISAGILLRIALAPWLPGHPFDLALFKNWATSAASSLSDFYIKGSSDYPPFYVYILYIVGKLVSLPGWSSYSTLLIKLPSILADGATALLLYHASRKYVTAETGFLIALFYMFNPAVFINSTVWGQVDSFFTLWIVAAFYFMVNQRLNVATLLLTAAVLMKPQGIIYVPVLFFMLLRQRTIKAWLRAAGTFALTTLVVILPFSFGQSPLWLIHLYSSTLGEYPYASVNAYNFFALIGANYTKDASTWFVFSYHTWGMIFIVLTTLFSWWFILRTRNPLYAPLAGLLQIVGVFTFSTSMHERYLFPAAALALLAYGYLRDKRLLWLAGGFSFTIFLNTYDIFYHSTNGGASYSVSLFLTSAMNVLLFIYLAWIVWTHAKKIHVPSSDSIETSNPKEVIIDII</sequence>
<evidence type="ECO:0000313" key="3">
    <source>
        <dbReference type="EMBL" id="MBP2000360.1"/>
    </source>
</evidence>
<gene>
    <name evidence="3" type="ORF">J2Z69_001379</name>
</gene>
<name>A0ABS4JF70_9BACL</name>
<keyword evidence="2" id="KW-0812">Transmembrane</keyword>
<feature type="compositionally biased region" description="Polar residues" evidence="1">
    <location>
        <begin position="114"/>
        <end position="131"/>
    </location>
</feature>
<evidence type="ECO:0000313" key="4">
    <source>
        <dbReference type="Proteomes" id="UP001519288"/>
    </source>
</evidence>
<dbReference type="EMBL" id="JAGGLD010000001">
    <property type="protein sequence ID" value="MBP2000360.1"/>
    <property type="molecule type" value="Genomic_DNA"/>
</dbReference>
<dbReference type="Proteomes" id="UP001519288">
    <property type="component" value="Unassembled WGS sequence"/>
</dbReference>
<keyword evidence="2" id="KW-1133">Transmembrane helix</keyword>
<feature type="transmembrane region" description="Helical" evidence="2">
    <location>
        <begin position="401"/>
        <end position="422"/>
    </location>
</feature>
<feature type="transmembrane region" description="Helical" evidence="2">
    <location>
        <begin position="520"/>
        <end position="535"/>
    </location>
</feature>
<evidence type="ECO:0000256" key="2">
    <source>
        <dbReference type="SAM" id="Phobius"/>
    </source>
</evidence>
<comment type="caution">
    <text evidence="3">The sequence shown here is derived from an EMBL/GenBank/DDBJ whole genome shotgun (WGS) entry which is preliminary data.</text>
</comment>
<feature type="region of interest" description="Disordered" evidence="1">
    <location>
        <begin position="37"/>
        <end position="174"/>
    </location>
</feature>
<evidence type="ECO:0000256" key="1">
    <source>
        <dbReference type="SAM" id="MobiDB-lite"/>
    </source>
</evidence>
<feature type="transmembrane region" description="Helical" evidence="2">
    <location>
        <begin position="571"/>
        <end position="592"/>
    </location>
</feature>
<accession>A0ABS4JF70</accession>
<organism evidence="3 4">
    <name type="scientific">Paenibacillus shirakamiensis</name>
    <dbReference type="NCBI Taxonomy" id="1265935"/>
    <lineage>
        <taxon>Bacteria</taxon>
        <taxon>Bacillati</taxon>
        <taxon>Bacillota</taxon>
        <taxon>Bacilli</taxon>
        <taxon>Bacillales</taxon>
        <taxon>Paenibacillaceae</taxon>
        <taxon>Paenibacillus</taxon>
    </lineage>
</organism>
<reference evidence="3 4" key="1">
    <citation type="submission" date="2021-03" db="EMBL/GenBank/DDBJ databases">
        <title>Genomic Encyclopedia of Type Strains, Phase IV (KMG-IV): sequencing the most valuable type-strain genomes for metagenomic binning, comparative biology and taxonomic classification.</title>
        <authorList>
            <person name="Goeker M."/>
        </authorList>
    </citation>
    <scope>NUCLEOTIDE SEQUENCE [LARGE SCALE GENOMIC DNA]</scope>
    <source>
        <strain evidence="3 4">DSM 26806</strain>
    </source>
</reference>
<feature type="transmembrane region" description="Helical" evidence="2">
    <location>
        <begin position="182"/>
        <end position="200"/>
    </location>
</feature>
<feature type="transmembrane region" description="Helical" evidence="2">
    <location>
        <begin position="367"/>
        <end position="394"/>
    </location>
</feature>
<proteinExistence type="predicted"/>
<keyword evidence="4" id="KW-1185">Reference proteome</keyword>
<feature type="compositionally biased region" description="Gly residues" evidence="1">
    <location>
        <begin position="159"/>
        <end position="168"/>
    </location>
</feature>
<feature type="compositionally biased region" description="Low complexity" evidence="1">
    <location>
        <begin position="69"/>
        <end position="113"/>
    </location>
</feature>
<keyword evidence="2" id="KW-0472">Membrane</keyword>
<feature type="compositionally biased region" description="Polar residues" evidence="1">
    <location>
        <begin position="39"/>
        <end position="50"/>
    </location>
</feature>
<feature type="compositionally biased region" description="Basic and acidic residues" evidence="1">
    <location>
        <begin position="132"/>
        <end position="156"/>
    </location>
</feature>
<protein>
    <submittedName>
        <fullName evidence="3">Gpi18-like mannosyltransferase</fullName>
    </submittedName>
</protein>
<feature type="transmembrane region" description="Helical" evidence="2">
    <location>
        <begin position="540"/>
        <end position="559"/>
    </location>
</feature>
<feature type="transmembrane region" description="Helical" evidence="2">
    <location>
        <begin position="269"/>
        <end position="286"/>
    </location>
</feature>
<feature type="transmembrane region" description="Helical" evidence="2">
    <location>
        <begin position="470"/>
        <end position="489"/>
    </location>
</feature>